<evidence type="ECO:0008006" key="4">
    <source>
        <dbReference type="Google" id="ProtNLM"/>
    </source>
</evidence>
<keyword evidence="1" id="KW-0472">Membrane</keyword>
<dbReference type="EMBL" id="BONY01000002">
    <property type="protein sequence ID" value="GIH02453.1"/>
    <property type="molecule type" value="Genomic_DNA"/>
</dbReference>
<evidence type="ECO:0000313" key="2">
    <source>
        <dbReference type="EMBL" id="GIH02453.1"/>
    </source>
</evidence>
<evidence type="ECO:0000256" key="1">
    <source>
        <dbReference type="SAM" id="Phobius"/>
    </source>
</evidence>
<feature type="transmembrane region" description="Helical" evidence="1">
    <location>
        <begin position="61"/>
        <end position="83"/>
    </location>
</feature>
<dbReference type="AlphaFoldDB" id="A0A8J3Q304"/>
<sequence>MGQEAEMGEQLRPDEAARALAEIGQRQEQVIRLMRMPVWFWWVTAALMVGLTAAVESRRPIVVGIGVAVFVVGLVTMVLRIVLGSIRHAKPRNDLVPPAGVMAILGFVAVVLAVTLPAGFALKATGVSYPATLSMLLAAALLVGGGPLLTRYLHRVMRANVTGGL</sequence>
<protein>
    <recommendedName>
        <fullName evidence="4">Transmembrane protein</fullName>
    </recommendedName>
</protein>
<comment type="caution">
    <text evidence="2">The sequence shown here is derived from an EMBL/GenBank/DDBJ whole genome shotgun (WGS) entry which is preliminary data.</text>
</comment>
<feature type="transmembrane region" description="Helical" evidence="1">
    <location>
        <begin position="95"/>
        <end position="121"/>
    </location>
</feature>
<reference evidence="2" key="1">
    <citation type="submission" date="2021-01" db="EMBL/GenBank/DDBJ databases">
        <title>Whole genome shotgun sequence of Rhizocola hellebori NBRC 109834.</title>
        <authorList>
            <person name="Komaki H."/>
            <person name="Tamura T."/>
        </authorList>
    </citation>
    <scope>NUCLEOTIDE SEQUENCE</scope>
    <source>
        <strain evidence="2">NBRC 109834</strain>
    </source>
</reference>
<keyword evidence="1" id="KW-1133">Transmembrane helix</keyword>
<keyword evidence="1" id="KW-0812">Transmembrane</keyword>
<name>A0A8J3Q304_9ACTN</name>
<organism evidence="2 3">
    <name type="scientific">Rhizocola hellebori</name>
    <dbReference type="NCBI Taxonomy" id="1392758"/>
    <lineage>
        <taxon>Bacteria</taxon>
        <taxon>Bacillati</taxon>
        <taxon>Actinomycetota</taxon>
        <taxon>Actinomycetes</taxon>
        <taxon>Micromonosporales</taxon>
        <taxon>Micromonosporaceae</taxon>
        <taxon>Rhizocola</taxon>
    </lineage>
</organism>
<evidence type="ECO:0000313" key="3">
    <source>
        <dbReference type="Proteomes" id="UP000612899"/>
    </source>
</evidence>
<proteinExistence type="predicted"/>
<feature type="transmembrane region" description="Helical" evidence="1">
    <location>
        <begin position="127"/>
        <end position="149"/>
    </location>
</feature>
<keyword evidence="3" id="KW-1185">Reference proteome</keyword>
<gene>
    <name evidence="2" type="ORF">Rhe02_05200</name>
</gene>
<accession>A0A8J3Q304</accession>
<feature type="transmembrane region" description="Helical" evidence="1">
    <location>
        <begin position="36"/>
        <end position="55"/>
    </location>
</feature>
<dbReference type="Proteomes" id="UP000612899">
    <property type="component" value="Unassembled WGS sequence"/>
</dbReference>